<keyword evidence="3" id="KW-1185">Reference proteome</keyword>
<evidence type="ECO:0000313" key="2">
    <source>
        <dbReference type="EMBL" id="SEP54085.1"/>
    </source>
</evidence>
<evidence type="ECO:0000256" key="1">
    <source>
        <dbReference type="SAM" id="MobiDB-lite"/>
    </source>
</evidence>
<protein>
    <submittedName>
        <fullName evidence="2">SCP1.201-like deaminase</fullName>
    </submittedName>
</protein>
<dbReference type="AlphaFoldDB" id="A0A1H8YPE2"/>
<dbReference type="OrthoDB" id="3370651at2"/>
<reference evidence="2 3" key="1">
    <citation type="submission" date="2016-10" db="EMBL/GenBank/DDBJ databases">
        <authorList>
            <person name="de Groot N.N."/>
        </authorList>
    </citation>
    <scope>NUCLEOTIDE SEQUENCE [LARGE SCALE GENOMIC DNA]</scope>
    <source>
        <strain evidence="2 3">DSM 44993</strain>
    </source>
</reference>
<evidence type="ECO:0000313" key="3">
    <source>
        <dbReference type="Proteomes" id="UP000198582"/>
    </source>
</evidence>
<dbReference type="InterPro" id="IPR032724">
    <property type="entry name" value="SCP1.201-like"/>
</dbReference>
<dbReference type="Pfam" id="PF14428">
    <property type="entry name" value="DddA-like"/>
    <property type="match status" value="1"/>
</dbReference>
<organism evidence="2 3">
    <name type="scientific">Amycolatopsis saalfeldensis</name>
    <dbReference type="NCBI Taxonomy" id="394193"/>
    <lineage>
        <taxon>Bacteria</taxon>
        <taxon>Bacillati</taxon>
        <taxon>Actinomycetota</taxon>
        <taxon>Actinomycetes</taxon>
        <taxon>Pseudonocardiales</taxon>
        <taxon>Pseudonocardiaceae</taxon>
        <taxon>Amycolatopsis</taxon>
    </lineage>
</organism>
<feature type="compositionally biased region" description="Pro residues" evidence="1">
    <location>
        <begin position="102"/>
        <end position="113"/>
    </location>
</feature>
<accession>A0A1H8YPE2</accession>
<feature type="compositionally biased region" description="Basic and acidic residues" evidence="1">
    <location>
        <begin position="114"/>
        <end position="124"/>
    </location>
</feature>
<name>A0A1H8YPE2_9PSEU</name>
<dbReference type="Proteomes" id="UP000198582">
    <property type="component" value="Unassembled WGS sequence"/>
</dbReference>
<sequence length="244" mass="24814">MAGVGAEVVDPVSGTVEKVNVVTKHLTSAGEPLAEFQRLLELAAQGTAADEVGQAMGLAAEAAQAIPGIMGLLSRVSADLAAYAAGLAGDSAATTTPRVEPKPPAPSVPPGPRNEPEHVRKARQEVAPPVQPRSGQKTHGRWAAGDGAAGMQAIVSRQDEYQLAGLGIANGAVAAHVETKIAAHMAANSLTDVTLTINNVPCKGPWSCDKVIPALLPEGSALTVYGESPAGTRIIKRYTGGATL</sequence>
<dbReference type="STRING" id="394193.SAMN04489732_13642"/>
<feature type="region of interest" description="Disordered" evidence="1">
    <location>
        <begin position="91"/>
        <end position="142"/>
    </location>
</feature>
<proteinExistence type="predicted"/>
<gene>
    <name evidence="2" type="ORF">SAMN04489732_13642</name>
</gene>
<dbReference type="EMBL" id="FOEF01000036">
    <property type="protein sequence ID" value="SEP54085.1"/>
    <property type="molecule type" value="Genomic_DNA"/>
</dbReference>